<dbReference type="Proteomes" id="UP000800041">
    <property type="component" value="Unassembled WGS sequence"/>
</dbReference>
<proteinExistence type="predicted"/>
<name>A0A6G1HFY8_9PEZI</name>
<organism evidence="2 3">
    <name type="scientific">Aulographum hederae CBS 113979</name>
    <dbReference type="NCBI Taxonomy" id="1176131"/>
    <lineage>
        <taxon>Eukaryota</taxon>
        <taxon>Fungi</taxon>
        <taxon>Dikarya</taxon>
        <taxon>Ascomycota</taxon>
        <taxon>Pezizomycotina</taxon>
        <taxon>Dothideomycetes</taxon>
        <taxon>Pleosporomycetidae</taxon>
        <taxon>Aulographales</taxon>
        <taxon>Aulographaceae</taxon>
    </lineage>
</organism>
<feature type="region of interest" description="Disordered" evidence="1">
    <location>
        <begin position="135"/>
        <end position="166"/>
    </location>
</feature>
<evidence type="ECO:0000313" key="2">
    <source>
        <dbReference type="EMBL" id="KAF1992075.1"/>
    </source>
</evidence>
<evidence type="ECO:0000256" key="1">
    <source>
        <dbReference type="SAM" id="MobiDB-lite"/>
    </source>
</evidence>
<keyword evidence="3" id="KW-1185">Reference proteome</keyword>
<evidence type="ECO:0000313" key="3">
    <source>
        <dbReference type="Proteomes" id="UP000800041"/>
    </source>
</evidence>
<gene>
    <name evidence="2" type="ORF">K402DRAFT_459264</name>
</gene>
<feature type="compositionally biased region" description="Acidic residues" evidence="1">
    <location>
        <begin position="253"/>
        <end position="268"/>
    </location>
</feature>
<accession>A0A6G1HFY8</accession>
<feature type="region of interest" description="Disordered" evidence="1">
    <location>
        <begin position="1"/>
        <end position="51"/>
    </location>
</feature>
<reference evidence="2" key="1">
    <citation type="journal article" date="2020" name="Stud. Mycol.">
        <title>101 Dothideomycetes genomes: a test case for predicting lifestyles and emergence of pathogens.</title>
        <authorList>
            <person name="Haridas S."/>
            <person name="Albert R."/>
            <person name="Binder M."/>
            <person name="Bloem J."/>
            <person name="Labutti K."/>
            <person name="Salamov A."/>
            <person name="Andreopoulos B."/>
            <person name="Baker S."/>
            <person name="Barry K."/>
            <person name="Bills G."/>
            <person name="Bluhm B."/>
            <person name="Cannon C."/>
            <person name="Castanera R."/>
            <person name="Culley D."/>
            <person name="Daum C."/>
            <person name="Ezra D."/>
            <person name="Gonzalez J."/>
            <person name="Henrissat B."/>
            <person name="Kuo A."/>
            <person name="Liang C."/>
            <person name="Lipzen A."/>
            <person name="Lutzoni F."/>
            <person name="Magnuson J."/>
            <person name="Mondo S."/>
            <person name="Nolan M."/>
            <person name="Ohm R."/>
            <person name="Pangilinan J."/>
            <person name="Park H.-J."/>
            <person name="Ramirez L."/>
            <person name="Alfaro M."/>
            <person name="Sun H."/>
            <person name="Tritt A."/>
            <person name="Yoshinaga Y."/>
            <person name="Zwiers L.-H."/>
            <person name="Turgeon B."/>
            <person name="Goodwin S."/>
            <person name="Spatafora J."/>
            <person name="Crous P."/>
            <person name="Grigoriev I."/>
        </authorList>
    </citation>
    <scope>NUCLEOTIDE SEQUENCE</scope>
    <source>
        <strain evidence="2">CBS 113979</strain>
    </source>
</reference>
<feature type="region of interest" description="Disordered" evidence="1">
    <location>
        <begin position="238"/>
        <end position="309"/>
    </location>
</feature>
<sequence>MGKPAKRKAQVDDDDEAYTPKRTVRRRNSRSTERSYLDDSEPGEDVGRTESQAMLDVVRAFSSAKKTKKDSFQKGFKRTVEDEKGELEGRIGVLDRELLGADAEITTLIRTTVAEELAHPVLDDESALLLAAATKAKGKGKSKERPEATSTSTIGSSPRPTLKGHPLHLVTETLVRDSHRLLETYASLNATSVSLIEKMAQHNDDAAAATREKEKVARMMGLGKEIAMRRVEREFWGEERKEEDEKRHRIAGEDDEEEEESGSDEEGEQESREEMKQAKDWFGAREREKEEQDGEEERMSLGDVLRGIEKGVRKITQVLPVEGEGNAQKNE</sequence>
<feature type="compositionally biased region" description="Polar residues" evidence="1">
    <location>
        <begin position="148"/>
        <end position="159"/>
    </location>
</feature>
<feature type="compositionally biased region" description="Basic and acidic residues" evidence="1">
    <location>
        <begin position="269"/>
        <end position="290"/>
    </location>
</feature>
<dbReference type="AlphaFoldDB" id="A0A6G1HFY8"/>
<feature type="compositionally biased region" description="Basic and acidic residues" evidence="1">
    <location>
        <begin position="238"/>
        <end position="252"/>
    </location>
</feature>
<dbReference type="EMBL" id="ML977138">
    <property type="protein sequence ID" value="KAF1992075.1"/>
    <property type="molecule type" value="Genomic_DNA"/>
</dbReference>
<protein>
    <submittedName>
        <fullName evidence="2">Uncharacterized protein</fullName>
    </submittedName>
</protein>